<evidence type="ECO:0000313" key="2">
    <source>
        <dbReference type="EMBL" id="KAA6353085.1"/>
    </source>
</evidence>
<sequence>MNGQNIANQGEATPICSTADHSPTTSAMNQPQKPALPTAAQISVHSWVVSAGSEHIIRMGNVFILLITYCMVYYQTSIDQSSNVVIAPAELIFIRLPNKQRTDKAFEARGSTDVIKLFVVGQYKRIKPIALQATPFLQFIIQQ</sequence>
<dbReference type="Proteomes" id="UP000324800">
    <property type="component" value="Unassembled WGS sequence"/>
</dbReference>
<name>A0A5J4T6T3_9EUKA</name>
<gene>
    <name evidence="2" type="ORF">EZS28_051388</name>
</gene>
<evidence type="ECO:0000313" key="3">
    <source>
        <dbReference type="Proteomes" id="UP000324800"/>
    </source>
</evidence>
<dbReference type="EMBL" id="SNRW01038796">
    <property type="protein sequence ID" value="KAA6353085.1"/>
    <property type="molecule type" value="Genomic_DNA"/>
</dbReference>
<protein>
    <submittedName>
        <fullName evidence="2">Uncharacterized protein</fullName>
    </submittedName>
</protein>
<accession>A0A5J4T6T3</accession>
<organism evidence="2 3">
    <name type="scientific">Streblomastix strix</name>
    <dbReference type="NCBI Taxonomy" id="222440"/>
    <lineage>
        <taxon>Eukaryota</taxon>
        <taxon>Metamonada</taxon>
        <taxon>Preaxostyla</taxon>
        <taxon>Oxymonadida</taxon>
        <taxon>Streblomastigidae</taxon>
        <taxon>Streblomastix</taxon>
    </lineage>
</organism>
<comment type="caution">
    <text evidence="2">The sequence shown here is derived from an EMBL/GenBank/DDBJ whole genome shotgun (WGS) entry which is preliminary data.</text>
</comment>
<dbReference type="AlphaFoldDB" id="A0A5J4T6T3"/>
<feature type="region of interest" description="Disordered" evidence="1">
    <location>
        <begin position="1"/>
        <end position="32"/>
    </location>
</feature>
<reference evidence="2 3" key="1">
    <citation type="submission" date="2019-03" db="EMBL/GenBank/DDBJ databases">
        <title>Single cell metagenomics reveals metabolic interactions within the superorganism composed of flagellate Streblomastix strix and complex community of Bacteroidetes bacteria on its surface.</title>
        <authorList>
            <person name="Treitli S.C."/>
            <person name="Kolisko M."/>
            <person name="Husnik F."/>
            <person name="Keeling P."/>
            <person name="Hampl V."/>
        </authorList>
    </citation>
    <scope>NUCLEOTIDE SEQUENCE [LARGE SCALE GENOMIC DNA]</scope>
    <source>
        <strain evidence="2">ST1C</strain>
    </source>
</reference>
<evidence type="ECO:0000256" key="1">
    <source>
        <dbReference type="SAM" id="MobiDB-lite"/>
    </source>
</evidence>
<proteinExistence type="predicted"/>